<evidence type="ECO:0008006" key="6">
    <source>
        <dbReference type="Google" id="ProtNLM"/>
    </source>
</evidence>
<comment type="caution">
    <text evidence="3">The sequence shown here is derived from an EMBL/GenBank/DDBJ whole genome shotgun (WGS) entry which is preliminary data.</text>
</comment>
<protein>
    <recommendedName>
        <fullName evidence="6">Dolichyl-diphosphooligosaccharide--protein glycosyltransferase subunit 2</fullName>
    </recommendedName>
</protein>
<feature type="chain" id="PRO_5011207774" description="Dolichyl-diphosphooligosaccharide--protein glycosyltransferase subunit 2" evidence="2">
    <location>
        <begin position="20"/>
        <end position="233"/>
    </location>
</feature>
<dbReference type="GO" id="GO:0008250">
    <property type="term" value="C:oligosaccharyltransferase complex"/>
    <property type="evidence" value="ECO:0007669"/>
    <property type="project" value="InterPro"/>
</dbReference>
<keyword evidence="2" id="KW-0732">Signal</keyword>
<gene>
    <name evidence="4" type="ORF">PNEJI1_000899</name>
    <name evidence="3" type="ORF">PNEJI1_003389</name>
</gene>
<feature type="signal peptide" evidence="2">
    <location>
        <begin position="1"/>
        <end position="19"/>
    </location>
</feature>
<keyword evidence="1" id="KW-0812">Transmembrane</keyword>
<dbReference type="EMBL" id="CAKM01000228">
    <property type="protein sequence ID" value="CCJ29991.1"/>
    <property type="molecule type" value="Genomic_DNA"/>
</dbReference>
<dbReference type="GO" id="GO:0006487">
    <property type="term" value="P:protein N-linked glycosylation"/>
    <property type="evidence" value="ECO:0007669"/>
    <property type="project" value="TreeGrafter"/>
</dbReference>
<dbReference type="Proteomes" id="UP000010422">
    <property type="component" value="Unassembled WGS sequence"/>
</dbReference>
<keyword evidence="1" id="KW-1133">Transmembrane helix</keyword>
<name>L0P8E4_PNEJI</name>
<keyword evidence="1" id="KW-0472">Membrane</keyword>
<dbReference type="EMBL" id="CAKM01000103">
    <property type="protein sequence ID" value="CCJ28658.1"/>
    <property type="molecule type" value="Genomic_DNA"/>
</dbReference>
<evidence type="ECO:0000313" key="5">
    <source>
        <dbReference type="Proteomes" id="UP000010422"/>
    </source>
</evidence>
<proteinExistence type="predicted"/>
<feature type="transmembrane region" description="Helical" evidence="1">
    <location>
        <begin position="204"/>
        <end position="224"/>
    </location>
</feature>
<dbReference type="AlphaFoldDB" id="L0P8E4"/>
<dbReference type="PANTHER" id="PTHR12640">
    <property type="entry name" value="RIBOPHORIN II"/>
    <property type="match status" value="1"/>
</dbReference>
<dbReference type="PANTHER" id="PTHR12640:SF0">
    <property type="entry name" value="DOLICHYL-DIPHOSPHOOLIGOSACCHARIDE--PROTEIN GLYCOSYLTRANSFERASE SUBUNIT 2"/>
    <property type="match status" value="1"/>
</dbReference>
<accession>L0P8E4</accession>
<evidence type="ECO:0000313" key="4">
    <source>
        <dbReference type="EMBL" id="CCJ29991.1"/>
    </source>
</evidence>
<evidence type="ECO:0000256" key="1">
    <source>
        <dbReference type="SAM" id="Phobius"/>
    </source>
</evidence>
<dbReference type="VEuPathDB" id="FungiDB:PNEJI1_000899"/>
<evidence type="ECO:0000313" key="3">
    <source>
        <dbReference type="EMBL" id="CCJ28658.1"/>
    </source>
</evidence>
<organism evidence="5">
    <name type="scientific">Pneumocystis jirovecii</name>
    <name type="common">Human pneumocystis pneumonia agent</name>
    <dbReference type="NCBI Taxonomy" id="42068"/>
    <lineage>
        <taxon>Eukaryota</taxon>
        <taxon>Fungi</taxon>
        <taxon>Dikarya</taxon>
        <taxon>Ascomycota</taxon>
        <taxon>Taphrinomycotina</taxon>
        <taxon>Pneumocystomycetes</taxon>
        <taxon>Pneumocystaceae</taxon>
        <taxon>Pneumocystis</taxon>
    </lineage>
</organism>
<reference evidence="3 5" key="1">
    <citation type="journal article" date="2012" name="MBio">
        <title>De novo assembly of the Pneumocystis jirovecii genome from a single bronchoalveolar lavage fluid specimen from a patient.</title>
        <authorList>
            <person name="Cisse O.H."/>
            <person name="Pagni M."/>
            <person name="Hauser P.M."/>
        </authorList>
    </citation>
    <scope>NUCLEOTIDE SEQUENCE [LARGE SCALE GENOMIC DNA]</scope>
    <source>
        <strain evidence="3 5">SE8</strain>
    </source>
</reference>
<dbReference type="InterPro" id="IPR008814">
    <property type="entry name" value="Swp1"/>
</dbReference>
<sequence length="233" mass="26257">MKQFFLYFFILIWVHFTIGKHIWTIDKVQAEVVSDSHKENKRKCFVSGADTSPCVLGGQETLTLRFNVKRASKQMRPHQAMLLVGYPEKELENAHIISVNTRGEATLTLVKSFAQHLGSINANFCSFQKHKNIPLQLLFEDSPLLLTIVIGSFDTADPLLYTLGRLQIVDIDAKFDPPEPPLRYGPLPEIEHIFSPEQKSSSKILVIIFSIAILSVFGQLCKAVSLSAHFSFI</sequence>
<dbReference type="VEuPathDB" id="FungiDB:PNEJI1_003389"/>
<evidence type="ECO:0000256" key="2">
    <source>
        <dbReference type="SAM" id="SignalP"/>
    </source>
</evidence>
<dbReference type="FunCoup" id="L0P8E4">
    <property type="interactions" value="42"/>
</dbReference>
<dbReference type="STRING" id="1209962.L0P8E4"/>